<dbReference type="Proteomes" id="UP000286415">
    <property type="component" value="Unassembled WGS sequence"/>
</dbReference>
<dbReference type="SMART" id="SM01411">
    <property type="entry name" value="Ephrin_rec_like"/>
    <property type="match status" value="1"/>
</dbReference>
<feature type="domain" description="Tyrosine-protein kinase ephrin type A/B receptor-like" evidence="1">
    <location>
        <begin position="368"/>
        <end position="413"/>
    </location>
</feature>
<dbReference type="AlphaFoldDB" id="A0A419QEI7"/>
<evidence type="ECO:0000259" key="1">
    <source>
        <dbReference type="Pfam" id="PF07699"/>
    </source>
</evidence>
<dbReference type="Pfam" id="PF07699">
    <property type="entry name" value="Ephrin_rec_like"/>
    <property type="match status" value="1"/>
</dbReference>
<evidence type="ECO:0000313" key="3">
    <source>
        <dbReference type="Proteomes" id="UP000286415"/>
    </source>
</evidence>
<dbReference type="InterPro" id="IPR011641">
    <property type="entry name" value="Tyr-kin_ephrin_A/B_rcpt-like"/>
</dbReference>
<dbReference type="EMBL" id="NIRI02000056">
    <property type="protein sequence ID" value="KAG5444205.1"/>
    <property type="molecule type" value="Genomic_DNA"/>
</dbReference>
<protein>
    <recommendedName>
        <fullName evidence="1">Tyrosine-protein kinase ephrin type A/B receptor-like domain-containing protein</fullName>
    </recommendedName>
</protein>
<dbReference type="SUPFAM" id="SSF57184">
    <property type="entry name" value="Growth factor receptor domain"/>
    <property type="match status" value="1"/>
</dbReference>
<evidence type="ECO:0000313" key="2">
    <source>
        <dbReference type="EMBL" id="KAG5444205.1"/>
    </source>
</evidence>
<organism evidence="2 3">
    <name type="scientific">Clonorchis sinensis</name>
    <name type="common">Chinese liver fluke</name>
    <dbReference type="NCBI Taxonomy" id="79923"/>
    <lineage>
        <taxon>Eukaryota</taxon>
        <taxon>Metazoa</taxon>
        <taxon>Spiralia</taxon>
        <taxon>Lophotrochozoa</taxon>
        <taxon>Platyhelminthes</taxon>
        <taxon>Trematoda</taxon>
        <taxon>Digenea</taxon>
        <taxon>Opisthorchiida</taxon>
        <taxon>Opisthorchiata</taxon>
        <taxon>Opisthorchiidae</taxon>
        <taxon>Clonorchis</taxon>
    </lineage>
</organism>
<reference evidence="2 3" key="2">
    <citation type="journal article" date="2021" name="Genomics">
        <title>High-quality reference genome for Clonorchis sinensis.</title>
        <authorList>
            <person name="Young N.D."/>
            <person name="Stroehlein A.J."/>
            <person name="Kinkar L."/>
            <person name="Wang T."/>
            <person name="Sohn W.M."/>
            <person name="Chang B.C.H."/>
            <person name="Kaur P."/>
            <person name="Weisz D."/>
            <person name="Dudchenko O."/>
            <person name="Aiden E.L."/>
            <person name="Korhonen P.K."/>
            <person name="Gasser R.B."/>
        </authorList>
    </citation>
    <scope>NUCLEOTIDE SEQUENCE [LARGE SCALE GENOMIC DNA]</scope>
    <source>
        <strain evidence="2">Cs-k2</strain>
    </source>
</reference>
<sequence>METQWVLLCATYLIVVCQCKIHHTVWLPAGKQISLPCKLRALKEHESPERWVEQNEELEVNFSANSIAAWYDRLGRLIHVGEILLVHVAKFEASEISVTQYVLRETPPTEKQMSLIPEFRGWIGGANQLLQVKHIDSVTCIELQTSTVVGFRKPWKALQRKSRVGREVVFTFKIYVQPIIIWEYAVSSWILMENTSVMPRLVEEWCQDQRPYGRQFHQTCEGIYQERKTFLQPTLFGTSNSTSTIAFFEIGVGINLSARLLHVLADPASKELGYLHARLQHSLNMYILEGLENYIQDGDLAQKLVLATRTHYVCPPGSFTLQRKPVVINLTVDKLMNRTLETSSASVLIDHKLLCYPCPDGKATTAYTFSEECSDCPRGYYRGETGWPSSAGCLRCPEGFTTDGVGGKSIEDCRLNAGALTRSILRYVLHLLFALEKIIAGETGPDTQTRSLALEQRSAWAWLGRISGRVWIYCAIYCLVSSYLAAKAIHRLHVYLRLKALIRKQYGLLLRATMIGQINLVSHIKQRMKQDIKEDPNDTLAHGATVEVSGVRESIQNEKMKKSRSFPFNS</sequence>
<dbReference type="InterPro" id="IPR009030">
    <property type="entry name" value="Growth_fac_rcpt_cys_sf"/>
</dbReference>
<dbReference type="Gene3D" id="2.10.50.10">
    <property type="entry name" value="Tumor Necrosis Factor Receptor, subunit A, domain 2"/>
    <property type="match status" value="1"/>
</dbReference>
<dbReference type="InParanoid" id="A0A419QEI7"/>
<keyword evidence="3" id="KW-1185">Reference proteome</keyword>
<proteinExistence type="predicted"/>
<gene>
    <name evidence="2" type="ORF">CSKR_114218</name>
</gene>
<reference evidence="2 3" key="1">
    <citation type="journal article" date="2018" name="Biotechnol. Adv.">
        <title>Improved genomic resources and new bioinformatic workflow for the carcinogenic parasite Clonorchis sinensis: Biotechnological implications.</title>
        <authorList>
            <person name="Wang D."/>
            <person name="Korhonen P.K."/>
            <person name="Gasser R.B."/>
            <person name="Young N.D."/>
        </authorList>
    </citation>
    <scope>NUCLEOTIDE SEQUENCE [LARGE SCALE GENOMIC DNA]</scope>
    <source>
        <strain evidence="2">Cs-k2</strain>
    </source>
</reference>
<dbReference type="OrthoDB" id="6229189at2759"/>
<comment type="caution">
    <text evidence="2">The sequence shown here is derived from an EMBL/GenBank/DDBJ whole genome shotgun (WGS) entry which is preliminary data.</text>
</comment>
<accession>A0A419QEI7</accession>
<name>A0A419QEI7_CLOSI</name>